<dbReference type="Proteomes" id="UP000640489">
    <property type="component" value="Unassembled WGS sequence"/>
</dbReference>
<accession>A0A930YJK1</accession>
<sequence length="134" mass="15145">MSAPVTRVPSYQRRIGVFWWVHKRSYFLFVMRELSSIFVAWFVVYLLMFVAAVAGGQQRYDEFLDRATSPLLLVVNAVGLAFLVLHTVTWFALTPKAMVLRLGGRRVPGTAMLAAQYVALAVVSAFIYWLVVKA</sequence>
<organism evidence="6 7">
    <name type="scientific">Nocardioides islandensis</name>
    <dbReference type="NCBI Taxonomy" id="433663"/>
    <lineage>
        <taxon>Bacteria</taxon>
        <taxon>Bacillati</taxon>
        <taxon>Actinomycetota</taxon>
        <taxon>Actinomycetes</taxon>
        <taxon>Propionibacteriales</taxon>
        <taxon>Nocardioidaceae</taxon>
        <taxon>Nocardioides</taxon>
    </lineage>
</organism>
<dbReference type="PIRSF" id="PIRSF000180">
    <property type="entry name" value="FrdC"/>
    <property type="match status" value="1"/>
</dbReference>
<comment type="caution">
    <text evidence="6">The sequence shown here is derived from an EMBL/GenBank/DDBJ whole genome shotgun (WGS) entry which is preliminary data.</text>
</comment>
<keyword evidence="7" id="KW-1185">Reference proteome</keyword>
<gene>
    <name evidence="6" type="ORF">ISU07_18385</name>
</gene>
<feature type="transmembrane region" description="Helical" evidence="5">
    <location>
        <begin position="34"/>
        <end position="55"/>
    </location>
</feature>
<dbReference type="GO" id="GO:0016020">
    <property type="term" value="C:membrane"/>
    <property type="evidence" value="ECO:0007669"/>
    <property type="project" value="InterPro"/>
</dbReference>
<dbReference type="Pfam" id="PF02300">
    <property type="entry name" value="Fumarate_red_C"/>
    <property type="match status" value="1"/>
</dbReference>
<reference evidence="6" key="1">
    <citation type="submission" date="2020-11" db="EMBL/GenBank/DDBJ databases">
        <title>Nocardioides sp. nov., isolated from Soil of Cynanchum wilfordii Hemsley rhizosphere.</title>
        <authorList>
            <person name="Lee J.-S."/>
            <person name="Suh M.K."/>
            <person name="Kim J.-S."/>
        </authorList>
    </citation>
    <scope>NUCLEOTIDE SEQUENCE</scope>
    <source>
        <strain evidence="6">KCTC 19275</strain>
    </source>
</reference>
<evidence type="ECO:0000313" key="7">
    <source>
        <dbReference type="Proteomes" id="UP000640489"/>
    </source>
</evidence>
<keyword evidence="1" id="KW-1003">Cell membrane</keyword>
<evidence type="ECO:0000256" key="2">
    <source>
        <dbReference type="ARBA" id="ARBA00022692"/>
    </source>
</evidence>
<evidence type="ECO:0000256" key="3">
    <source>
        <dbReference type="ARBA" id="ARBA00022989"/>
    </source>
</evidence>
<keyword evidence="2 5" id="KW-0812">Transmembrane</keyword>
<proteinExistence type="predicted"/>
<evidence type="ECO:0000256" key="1">
    <source>
        <dbReference type="ARBA" id="ARBA00022475"/>
    </source>
</evidence>
<name>A0A930YJK1_9ACTN</name>
<dbReference type="Gene3D" id="1.20.1300.10">
    <property type="entry name" value="Fumarate reductase/succinate dehydrogenase, transmembrane subunit"/>
    <property type="match status" value="1"/>
</dbReference>
<dbReference type="InterPro" id="IPR034804">
    <property type="entry name" value="SQR/QFR_C/D"/>
</dbReference>
<evidence type="ECO:0000256" key="4">
    <source>
        <dbReference type="ARBA" id="ARBA00023136"/>
    </source>
</evidence>
<keyword evidence="4 5" id="KW-0472">Membrane</keyword>
<feature type="transmembrane region" description="Helical" evidence="5">
    <location>
        <begin position="113"/>
        <end position="132"/>
    </location>
</feature>
<keyword evidence="3 5" id="KW-1133">Transmembrane helix</keyword>
<dbReference type="RefSeq" id="WP_194708294.1">
    <property type="nucleotide sequence ID" value="NZ_JADKPN010000013.1"/>
</dbReference>
<dbReference type="SUPFAM" id="SSF81343">
    <property type="entry name" value="Fumarate reductase respiratory complex transmembrane subunits"/>
    <property type="match status" value="1"/>
</dbReference>
<feature type="transmembrane region" description="Helical" evidence="5">
    <location>
        <begin position="67"/>
        <end position="93"/>
    </location>
</feature>
<dbReference type="InterPro" id="IPR003510">
    <property type="entry name" value="Fumarate_red_C"/>
</dbReference>
<dbReference type="AlphaFoldDB" id="A0A930YJK1"/>
<evidence type="ECO:0000313" key="6">
    <source>
        <dbReference type="EMBL" id="MBF4765104.1"/>
    </source>
</evidence>
<evidence type="ECO:0000256" key="5">
    <source>
        <dbReference type="SAM" id="Phobius"/>
    </source>
</evidence>
<dbReference type="EMBL" id="JADKPN010000013">
    <property type="protein sequence ID" value="MBF4765104.1"/>
    <property type="molecule type" value="Genomic_DNA"/>
</dbReference>
<protein>
    <submittedName>
        <fullName evidence="6">Fumarate reductase subunit C</fullName>
    </submittedName>
</protein>